<dbReference type="InterPro" id="IPR007314">
    <property type="entry name" value="Cofac_haem-bd_dom"/>
</dbReference>
<dbReference type="KEGG" id="caci:CLOAM0774"/>
<gene>
    <name evidence="2" type="ordered locus">CLOAM0774</name>
</gene>
<dbReference type="CDD" id="cd14727">
    <property type="entry name" value="ChanN-like"/>
    <property type="match status" value="1"/>
</dbReference>
<dbReference type="Gene3D" id="3.40.50.11550">
    <property type="match status" value="1"/>
</dbReference>
<dbReference type="EMBL" id="CU466930">
    <property type="protein sequence ID" value="CAO80657.1"/>
    <property type="molecule type" value="Genomic_DNA"/>
</dbReference>
<keyword evidence="3" id="KW-1185">Reference proteome</keyword>
<protein>
    <recommendedName>
        <fullName evidence="1">Haem-binding uptake Tiki superfamily ChaN domain-containing protein</fullName>
    </recommendedName>
</protein>
<dbReference type="AlphaFoldDB" id="B0VH42"/>
<dbReference type="eggNOG" id="COG3016">
    <property type="taxonomic scope" value="Bacteria"/>
</dbReference>
<feature type="domain" description="Haem-binding uptake Tiki superfamily ChaN" evidence="1">
    <location>
        <begin position="40"/>
        <end position="246"/>
    </location>
</feature>
<dbReference type="PIRSF" id="PIRSF020419">
    <property type="entry name" value="Fe_uptake_reg_CjrA_prd"/>
    <property type="match status" value="1"/>
</dbReference>
<accession>B0VH42</accession>
<proteinExistence type="predicted"/>
<reference evidence="2 3" key="1">
    <citation type="journal article" date="2008" name="J. Bacteriol.">
        <title>'Candidatus Cloacamonas acidaminovorans': genome sequence reconstruction provides a first glimpse of a new bacterial division.</title>
        <authorList>
            <person name="Pelletier E."/>
            <person name="Kreimeyer A."/>
            <person name="Bocs S."/>
            <person name="Rouy Z."/>
            <person name="Gyapay G."/>
            <person name="Chouari R."/>
            <person name="Riviere D."/>
            <person name="Ganesan A."/>
            <person name="Daegelen P."/>
            <person name="Sghir A."/>
            <person name="Cohen G.N."/>
            <person name="Medigue C."/>
            <person name="Weissenbach J."/>
            <person name="Le Paslier D."/>
        </authorList>
    </citation>
    <scope>NUCLEOTIDE SEQUENCE [LARGE SCALE GENOMIC DNA]</scope>
    <source>
        <strain evidence="3">Evry</strain>
    </source>
</reference>
<dbReference type="SUPFAM" id="SSF159501">
    <property type="entry name" value="EreA/ChaN-like"/>
    <property type="match status" value="1"/>
</dbReference>
<organism evidence="2 3">
    <name type="scientific">Cloacimonas acidaminovorans (strain Evry)</name>
    <dbReference type="NCBI Taxonomy" id="459349"/>
    <lineage>
        <taxon>Bacteria</taxon>
        <taxon>Pseudomonadati</taxon>
        <taxon>Candidatus Cloacimonadota</taxon>
        <taxon>Candidatus Cloacimonadia</taxon>
        <taxon>Candidatus Cloacimonadales</taxon>
        <taxon>Candidatus Cloacimonadaceae</taxon>
        <taxon>Candidatus Cloacimonas</taxon>
    </lineage>
</organism>
<evidence type="ECO:0000313" key="3">
    <source>
        <dbReference type="Proteomes" id="UP000002019"/>
    </source>
</evidence>
<name>B0VH42_CLOAI</name>
<dbReference type="Pfam" id="PF04187">
    <property type="entry name" value="Cofac_haem_bdg"/>
    <property type="match status" value="1"/>
</dbReference>
<dbReference type="STRING" id="459349.CLOAM0774"/>
<evidence type="ECO:0000313" key="2">
    <source>
        <dbReference type="EMBL" id="CAO80657.1"/>
    </source>
</evidence>
<dbReference type="InterPro" id="IPR016773">
    <property type="entry name" value="Fe3_uptake_reg_CjrA_prd"/>
</dbReference>
<sequence length="292" mass="33758">MRMKYIIVIIIIIMNLTILNADEYRIVDSRNGKTLTLQQMAKGLEKYDIIFFGEFHDNATLHQLERELVPLLDTKRELILSLEMFERDVQSDLDAYIEGWLSEDEFLAKSRPWSNYQDDYRPLIEYAKQKKLTVIAANIPRSIAGKMARTGPDFTETLAEEDKKWLPDKIDYPDDSYKKAFLATLEDMHSPMMNNNPDWLYQAQCLKDETMAESIVNALKMKPKARVLHFNGDFHSRNFSGTVSRVQSILPNKKIAVISPSYSENWQTANLTAEEKKSGTYIIYLPNQGGEQ</sequence>
<dbReference type="HOGENOM" id="CLU_035488_0_0_0"/>
<dbReference type="Proteomes" id="UP000002019">
    <property type="component" value="Chromosome"/>
</dbReference>
<evidence type="ECO:0000259" key="1">
    <source>
        <dbReference type="Pfam" id="PF04187"/>
    </source>
</evidence>